<dbReference type="GO" id="GO:0003989">
    <property type="term" value="F:acetyl-CoA carboxylase activity"/>
    <property type="evidence" value="ECO:0007669"/>
    <property type="project" value="InterPro"/>
</dbReference>
<dbReference type="Pfam" id="PF13822">
    <property type="entry name" value="ACC_epsilon"/>
    <property type="match status" value="1"/>
</dbReference>
<organism evidence="2">
    <name type="scientific">Streptomyces sp. R33</name>
    <dbReference type="NCBI Taxonomy" id="3238629"/>
    <lineage>
        <taxon>Bacteria</taxon>
        <taxon>Bacillati</taxon>
        <taxon>Actinomycetota</taxon>
        <taxon>Actinomycetes</taxon>
        <taxon>Kitasatosporales</taxon>
        <taxon>Streptomycetaceae</taxon>
        <taxon>Streptomyces</taxon>
    </lineage>
</organism>
<protein>
    <submittedName>
        <fullName evidence="2">Acyl-CoA carboxylase epsilon subunit</fullName>
    </submittedName>
</protein>
<dbReference type="RefSeq" id="WP_369780497.1">
    <property type="nucleotide sequence ID" value="NZ_CP165728.1"/>
</dbReference>
<accession>A0AB39YH26</accession>
<geneLocation type="plasmid" evidence="2">
    <name>unnamed1</name>
</geneLocation>
<feature type="region of interest" description="Disordered" evidence="1">
    <location>
        <begin position="40"/>
        <end position="74"/>
    </location>
</feature>
<evidence type="ECO:0000256" key="1">
    <source>
        <dbReference type="SAM" id="MobiDB-lite"/>
    </source>
</evidence>
<evidence type="ECO:0000313" key="2">
    <source>
        <dbReference type="EMBL" id="XDV69283.1"/>
    </source>
</evidence>
<proteinExistence type="predicted"/>
<dbReference type="EMBL" id="CP165728">
    <property type="protein sequence ID" value="XDV69283.1"/>
    <property type="molecule type" value="Genomic_DNA"/>
</dbReference>
<keyword evidence="2" id="KW-0614">Plasmid</keyword>
<reference evidence="2" key="1">
    <citation type="submission" date="2024-08" db="EMBL/GenBank/DDBJ databases">
        <authorList>
            <person name="Yu S.T."/>
        </authorList>
    </citation>
    <scope>NUCLEOTIDE SEQUENCE</scope>
    <source>
        <strain evidence="2">R33</strain>
        <plasmid evidence="2">unnamed1</plasmid>
    </source>
</reference>
<dbReference type="InterPro" id="IPR032716">
    <property type="entry name" value="ACC_epsilon"/>
</dbReference>
<dbReference type="GO" id="GO:0004658">
    <property type="term" value="F:propionyl-CoA carboxylase activity"/>
    <property type="evidence" value="ECO:0007669"/>
    <property type="project" value="InterPro"/>
</dbReference>
<sequence length="74" mass="7777">MTADDRTALALAAMRITKGNPTAQDVAALAVLLASRLRHEAQAPPPQAPQAEGRVEKLPLHPRPSFTAPGAWAS</sequence>
<name>A0AB39YH26_9ACTN</name>
<gene>
    <name evidence="2" type="ORF">AB5J51_40830</name>
</gene>
<dbReference type="AlphaFoldDB" id="A0AB39YH26"/>